<comment type="caution">
    <text evidence="1">The sequence shown here is derived from an EMBL/GenBank/DDBJ whole genome shotgun (WGS) entry which is preliminary data.</text>
</comment>
<gene>
    <name evidence="1" type="ORF">RJN63_12400</name>
</gene>
<protein>
    <submittedName>
        <fullName evidence="1">Uncharacterized protein</fullName>
    </submittedName>
</protein>
<name>A0AAE4K8A2_9BURK</name>
<organism evidence="1">
    <name type="scientific">Herbaspirillum huttiense subsp. nephrolepidis</name>
    <dbReference type="NCBI Taxonomy" id="3075126"/>
    <lineage>
        <taxon>Bacteria</taxon>
        <taxon>Pseudomonadati</taxon>
        <taxon>Pseudomonadota</taxon>
        <taxon>Betaproteobacteria</taxon>
        <taxon>Burkholderiales</taxon>
        <taxon>Oxalobacteraceae</taxon>
        <taxon>Herbaspirillum</taxon>
    </lineage>
</organism>
<reference evidence="1" key="1">
    <citation type="submission" date="2023-02" db="EMBL/GenBank/DDBJ databases">
        <title>Description of Herbaspirillum huttiense subsp. nephrolepsisexaltata and Herbaspirillum huttiense subsp. lycopersicon.</title>
        <authorList>
            <person name="Poudel M."/>
            <person name="Sharma A."/>
            <person name="Goss E."/>
            <person name="Tapia J.H."/>
            <person name="Harmon C.M."/>
            <person name="Jones J.B."/>
        </authorList>
    </citation>
    <scope>NUCLEOTIDE SEQUENCE</scope>
    <source>
        <strain evidence="1">NC40101</strain>
    </source>
</reference>
<proteinExistence type="predicted"/>
<accession>A0AAE4K8A2</accession>
<dbReference type="AlphaFoldDB" id="A0AAE4K8A2"/>
<dbReference type="EMBL" id="JAVRAA010000005">
    <property type="protein sequence ID" value="MDT0337636.1"/>
    <property type="molecule type" value="Genomic_DNA"/>
</dbReference>
<evidence type="ECO:0000313" key="1">
    <source>
        <dbReference type="EMBL" id="MDT0337636.1"/>
    </source>
</evidence>
<sequence length="95" mass="10059">MQAKDIPEVPVLQFLASLEESPATWVDNNGAFFDNSIQRGMPSGVPAKVALAKMAAMIRKGLVNGCACGCRGDFLITDQGRTMLTAALAQTTETV</sequence>
<dbReference type="RefSeq" id="WP_284078286.1">
    <property type="nucleotide sequence ID" value="NZ_JAVLSM010000007.1"/>
</dbReference>